<dbReference type="Proteomes" id="UP000472271">
    <property type="component" value="Chromosome 7"/>
</dbReference>
<keyword evidence="3" id="KW-1185">Reference proteome</keyword>
<feature type="domain" description="Rad21/Rec8-like protein C-terminal eukaryotic" evidence="1">
    <location>
        <begin position="14"/>
        <end position="66"/>
    </location>
</feature>
<protein>
    <recommendedName>
        <fullName evidence="1">Rad21/Rec8-like protein C-terminal eukaryotic domain-containing protein</fullName>
    </recommendedName>
</protein>
<dbReference type="Ensembl" id="ENSSORT00005016562.1">
    <property type="protein sequence ID" value="ENSSORP00005016062.1"/>
    <property type="gene ID" value="ENSSORG00005008112.1"/>
</dbReference>
<organism evidence="2 3">
    <name type="scientific">Sphaeramia orbicularis</name>
    <name type="common">orbiculate cardinalfish</name>
    <dbReference type="NCBI Taxonomy" id="375764"/>
    <lineage>
        <taxon>Eukaryota</taxon>
        <taxon>Metazoa</taxon>
        <taxon>Chordata</taxon>
        <taxon>Craniata</taxon>
        <taxon>Vertebrata</taxon>
        <taxon>Euteleostomi</taxon>
        <taxon>Actinopterygii</taxon>
        <taxon>Neopterygii</taxon>
        <taxon>Teleostei</taxon>
        <taxon>Neoteleostei</taxon>
        <taxon>Acanthomorphata</taxon>
        <taxon>Gobiaria</taxon>
        <taxon>Kurtiformes</taxon>
        <taxon>Apogonoidei</taxon>
        <taxon>Apogonidae</taxon>
        <taxon>Apogoninae</taxon>
        <taxon>Sphaeramia</taxon>
    </lineage>
</organism>
<reference evidence="2" key="2">
    <citation type="submission" date="2025-08" db="UniProtKB">
        <authorList>
            <consortium name="Ensembl"/>
        </authorList>
    </citation>
    <scope>IDENTIFICATION</scope>
</reference>
<name>A0A672ZHV7_9TELE</name>
<dbReference type="InParanoid" id="A0A672ZHV7"/>
<dbReference type="Gene3D" id="1.10.10.580">
    <property type="entry name" value="Structural maintenance of chromosome 1. Chain E"/>
    <property type="match status" value="1"/>
</dbReference>
<evidence type="ECO:0000313" key="2">
    <source>
        <dbReference type="Ensembl" id="ENSSORP00005016062.1"/>
    </source>
</evidence>
<proteinExistence type="predicted"/>
<reference evidence="2" key="1">
    <citation type="submission" date="2019-06" db="EMBL/GenBank/DDBJ databases">
        <authorList>
            <consortium name="Wellcome Sanger Institute Data Sharing"/>
        </authorList>
    </citation>
    <scope>NUCLEOTIDE SEQUENCE [LARGE SCALE GENOMIC DNA]</scope>
</reference>
<dbReference type="InterPro" id="IPR023093">
    <property type="entry name" value="ScpA-like_C"/>
</dbReference>
<dbReference type="SUPFAM" id="SSF46785">
    <property type="entry name" value="Winged helix' DNA-binding domain"/>
    <property type="match status" value="1"/>
</dbReference>
<dbReference type="InterPro" id="IPR036390">
    <property type="entry name" value="WH_DNA-bd_sf"/>
</dbReference>
<sequence>FITSAVSVRLKTGQSNKFSLKTLCKGKTCTQAASTFFCLLVLKKQQMVNLHQSAPYEDIFASPGPNHLIP</sequence>
<dbReference type="AlphaFoldDB" id="A0A672ZHV7"/>
<reference evidence="2" key="3">
    <citation type="submission" date="2025-09" db="UniProtKB">
        <authorList>
            <consortium name="Ensembl"/>
        </authorList>
    </citation>
    <scope>IDENTIFICATION</scope>
</reference>
<evidence type="ECO:0000313" key="3">
    <source>
        <dbReference type="Proteomes" id="UP000472271"/>
    </source>
</evidence>
<evidence type="ECO:0000259" key="1">
    <source>
        <dbReference type="Pfam" id="PF04824"/>
    </source>
</evidence>
<dbReference type="InterPro" id="IPR006909">
    <property type="entry name" value="Rad21/Rec8_C_eu"/>
</dbReference>
<dbReference type="Pfam" id="PF04824">
    <property type="entry name" value="Rad21_Rec8"/>
    <property type="match status" value="1"/>
</dbReference>
<accession>A0A672ZHV7</accession>